<name>X1IVT8_9ZZZZ</name>
<dbReference type="EMBL" id="BARU01031320">
    <property type="protein sequence ID" value="GAH73375.1"/>
    <property type="molecule type" value="Genomic_DNA"/>
</dbReference>
<dbReference type="InterPro" id="IPR003000">
    <property type="entry name" value="Sirtuin"/>
</dbReference>
<feature type="domain" description="Deacetylase sirtuin-type" evidence="3">
    <location>
        <begin position="1"/>
        <end position="169"/>
    </location>
</feature>
<protein>
    <recommendedName>
        <fullName evidence="3">Deacetylase sirtuin-type domain-containing protein</fullName>
    </recommendedName>
</protein>
<evidence type="ECO:0000259" key="3">
    <source>
        <dbReference type="PROSITE" id="PS50305"/>
    </source>
</evidence>
<dbReference type="GO" id="GO:0070403">
    <property type="term" value="F:NAD+ binding"/>
    <property type="evidence" value="ECO:0007669"/>
    <property type="project" value="InterPro"/>
</dbReference>
<dbReference type="InterPro" id="IPR050134">
    <property type="entry name" value="NAD-dep_sirtuin_deacylases"/>
</dbReference>
<dbReference type="PANTHER" id="PTHR11085:SF10">
    <property type="entry name" value="NAD-DEPENDENT PROTEIN DEACYLASE SIRTUIN-5, MITOCHONDRIAL-RELATED"/>
    <property type="match status" value="1"/>
</dbReference>
<feature type="non-terminal residue" evidence="4">
    <location>
        <position position="1"/>
    </location>
</feature>
<keyword evidence="1" id="KW-0808">Transferase</keyword>
<dbReference type="Gene3D" id="3.40.50.1220">
    <property type="entry name" value="TPP-binding domain"/>
    <property type="match status" value="1"/>
</dbReference>
<dbReference type="PROSITE" id="PS50305">
    <property type="entry name" value="SIRTUIN"/>
    <property type="match status" value="1"/>
</dbReference>
<keyword evidence="2" id="KW-0520">NAD</keyword>
<dbReference type="InterPro" id="IPR029035">
    <property type="entry name" value="DHS-like_NAD/FAD-binding_dom"/>
</dbReference>
<dbReference type="Pfam" id="PF02146">
    <property type="entry name" value="SIR2"/>
    <property type="match status" value="1"/>
</dbReference>
<accession>X1IVT8</accession>
<evidence type="ECO:0000313" key="4">
    <source>
        <dbReference type="EMBL" id="GAH73375.1"/>
    </source>
</evidence>
<evidence type="ECO:0000256" key="2">
    <source>
        <dbReference type="ARBA" id="ARBA00023027"/>
    </source>
</evidence>
<proteinExistence type="predicted"/>
<organism evidence="4">
    <name type="scientific">marine sediment metagenome</name>
    <dbReference type="NCBI Taxonomy" id="412755"/>
    <lineage>
        <taxon>unclassified sequences</taxon>
        <taxon>metagenomes</taxon>
        <taxon>ecological metagenomes</taxon>
    </lineage>
</organism>
<reference evidence="4" key="1">
    <citation type="journal article" date="2014" name="Front. Microbiol.">
        <title>High frequency of phylogenetically diverse reductive dehalogenase-homologous genes in deep subseafloor sedimentary metagenomes.</title>
        <authorList>
            <person name="Kawai M."/>
            <person name="Futagami T."/>
            <person name="Toyoda A."/>
            <person name="Takaki Y."/>
            <person name="Nishi S."/>
            <person name="Hori S."/>
            <person name="Arai W."/>
            <person name="Tsubouchi T."/>
            <person name="Morono Y."/>
            <person name="Uchiyama I."/>
            <person name="Ito T."/>
            <person name="Fujiyama A."/>
            <person name="Inagaki F."/>
            <person name="Takami H."/>
        </authorList>
    </citation>
    <scope>NUCLEOTIDE SEQUENCE</scope>
    <source>
        <strain evidence="4">Expedition CK06-06</strain>
    </source>
</reference>
<dbReference type="InterPro" id="IPR026590">
    <property type="entry name" value="Ssirtuin_cat_dom"/>
</dbReference>
<sequence length="171" mass="19025">VELEKIDMIKAIITQNIDGLHQKAGSVIVYEVHGNIERLICLGCRSSYPKKQVIKQLKKEKNYPPICDMCGAPLKPSVVLFGEDLPKFEFYQSHALSEKSDLMIVAGSSLEVAPVSEFPNLTIKYGGKLVIINDMPTYMDKKAELVIIGKLGTVLPLVVKKVKELLKNKNN</sequence>
<dbReference type="AlphaFoldDB" id="X1IVT8"/>
<gene>
    <name evidence="4" type="ORF">S03H2_49561</name>
</gene>
<dbReference type="SUPFAM" id="SSF52467">
    <property type="entry name" value="DHS-like NAD/FAD-binding domain"/>
    <property type="match status" value="1"/>
</dbReference>
<comment type="caution">
    <text evidence="4">The sequence shown here is derived from an EMBL/GenBank/DDBJ whole genome shotgun (WGS) entry which is preliminary data.</text>
</comment>
<dbReference type="PANTHER" id="PTHR11085">
    <property type="entry name" value="NAD-DEPENDENT PROTEIN DEACYLASE SIRTUIN-5, MITOCHONDRIAL-RELATED"/>
    <property type="match status" value="1"/>
</dbReference>
<dbReference type="GO" id="GO:0017136">
    <property type="term" value="F:histone deacetylase activity, NAD-dependent"/>
    <property type="evidence" value="ECO:0007669"/>
    <property type="project" value="TreeGrafter"/>
</dbReference>
<evidence type="ECO:0000256" key="1">
    <source>
        <dbReference type="ARBA" id="ARBA00022679"/>
    </source>
</evidence>